<reference evidence="1 2" key="1">
    <citation type="submission" date="2023-05" db="EMBL/GenBank/DDBJ databases">
        <authorList>
            <person name="Guo Y."/>
        </authorList>
    </citation>
    <scope>NUCLEOTIDE SEQUENCE [LARGE SCALE GENOMIC DNA]</scope>
    <source>
        <strain evidence="1 2">GR2756</strain>
    </source>
</reference>
<name>A0ABU3Q9C9_9SPHN</name>
<sequence>MAALIRTLVTEHPQDVAATEGQGKAERLNVYSPHFLSEQVVKTHRRAAGLVRVVPSHGAALVNVFDRTLYIETYLTEAEV</sequence>
<keyword evidence="2" id="KW-1185">Reference proteome</keyword>
<dbReference type="EMBL" id="JAVUPU010000007">
    <property type="protein sequence ID" value="MDT9600011.1"/>
    <property type="molecule type" value="Genomic_DNA"/>
</dbReference>
<accession>A0ABU3Q9C9</accession>
<comment type="caution">
    <text evidence="1">The sequence shown here is derived from an EMBL/GenBank/DDBJ whole genome shotgun (WGS) entry which is preliminary data.</text>
</comment>
<dbReference type="RefSeq" id="WP_315727112.1">
    <property type="nucleotide sequence ID" value="NZ_JAVUPU010000007.1"/>
</dbReference>
<protein>
    <submittedName>
        <fullName evidence="1">Uncharacterized protein</fullName>
    </submittedName>
</protein>
<dbReference type="Proteomes" id="UP001259572">
    <property type="component" value="Unassembled WGS sequence"/>
</dbReference>
<proteinExistence type="predicted"/>
<evidence type="ECO:0000313" key="1">
    <source>
        <dbReference type="EMBL" id="MDT9600011.1"/>
    </source>
</evidence>
<evidence type="ECO:0000313" key="2">
    <source>
        <dbReference type="Proteomes" id="UP001259572"/>
    </source>
</evidence>
<gene>
    <name evidence="1" type="ORF">RQX22_13700</name>
</gene>
<organism evidence="1 2">
    <name type="scientific">Sphingosinicella rhizophila</name>
    <dbReference type="NCBI Taxonomy" id="3050082"/>
    <lineage>
        <taxon>Bacteria</taxon>
        <taxon>Pseudomonadati</taxon>
        <taxon>Pseudomonadota</taxon>
        <taxon>Alphaproteobacteria</taxon>
        <taxon>Sphingomonadales</taxon>
        <taxon>Sphingosinicellaceae</taxon>
        <taxon>Sphingosinicella</taxon>
    </lineage>
</organism>